<keyword evidence="9" id="KW-0723">Serine/threonine-protein kinase</keyword>
<keyword evidence="4 9" id="KW-0547">Nucleotide-binding</keyword>
<dbReference type="InterPro" id="IPR050517">
    <property type="entry name" value="DDR_Repair_Kinase"/>
</dbReference>
<organism evidence="14 15">
    <name type="scientific">Tritrichomonas musculus</name>
    <dbReference type="NCBI Taxonomy" id="1915356"/>
    <lineage>
        <taxon>Eukaryota</taxon>
        <taxon>Metamonada</taxon>
        <taxon>Parabasalia</taxon>
        <taxon>Tritrichomonadida</taxon>
        <taxon>Tritrichomonadidae</taxon>
        <taxon>Tritrichomonas</taxon>
    </lineage>
</organism>
<dbReference type="InterPro" id="IPR036940">
    <property type="entry name" value="PI3/4_kinase_cat_sf"/>
</dbReference>
<reference evidence="14 15" key="1">
    <citation type="submission" date="2024-04" db="EMBL/GenBank/DDBJ databases">
        <title>Tritrichomonas musculus Genome.</title>
        <authorList>
            <person name="Alves-Ferreira E."/>
            <person name="Grigg M."/>
            <person name="Lorenzi H."/>
            <person name="Galac M."/>
        </authorList>
    </citation>
    <scope>NUCLEOTIDE SEQUENCE [LARGE SCALE GENOMIC DNA]</scope>
    <source>
        <strain evidence="14 15">EAF2021</strain>
    </source>
</reference>
<comment type="similarity">
    <text evidence="1 9">Belongs to the PI3/PI4-kinase family.</text>
</comment>
<keyword evidence="2 9" id="KW-0808">Transferase</keyword>
<dbReference type="PROSITE" id="PS00916">
    <property type="entry name" value="PI3_4_KINASE_2"/>
    <property type="match status" value="1"/>
</dbReference>
<evidence type="ECO:0000256" key="7">
    <source>
        <dbReference type="ARBA" id="ARBA00047899"/>
    </source>
</evidence>
<keyword evidence="6 9" id="KW-0067">ATP-binding</keyword>
<dbReference type="InterPro" id="IPR000403">
    <property type="entry name" value="PI3/4_kinase_cat_dom"/>
</dbReference>
<dbReference type="InterPro" id="IPR011990">
    <property type="entry name" value="TPR-like_helical_dom_sf"/>
</dbReference>
<dbReference type="Gene3D" id="1.10.1070.11">
    <property type="entry name" value="Phosphatidylinositol 3-/4-kinase, catalytic domain"/>
    <property type="match status" value="1"/>
</dbReference>
<dbReference type="SUPFAM" id="SSF56112">
    <property type="entry name" value="Protein kinase-like (PK-like)"/>
    <property type="match status" value="1"/>
</dbReference>
<dbReference type="Gene3D" id="1.25.10.10">
    <property type="entry name" value="Leucine-rich Repeat Variant"/>
    <property type="match status" value="2"/>
</dbReference>
<dbReference type="PANTHER" id="PTHR11139">
    <property type="entry name" value="ATAXIA TELANGIECTASIA MUTATED ATM -RELATED"/>
    <property type="match status" value="1"/>
</dbReference>
<dbReference type="SUPFAM" id="SSF48371">
    <property type="entry name" value="ARM repeat"/>
    <property type="match status" value="1"/>
</dbReference>
<feature type="domain" description="FAT" evidence="12">
    <location>
        <begin position="1198"/>
        <end position="1766"/>
    </location>
</feature>
<dbReference type="Pfam" id="PF02259">
    <property type="entry name" value="FAT"/>
    <property type="match status" value="1"/>
</dbReference>
<dbReference type="SMART" id="SM01345">
    <property type="entry name" value="Rapamycin_bind"/>
    <property type="match status" value="1"/>
</dbReference>
<dbReference type="EC" id="2.7.11.1" evidence="9"/>
<evidence type="ECO:0000256" key="4">
    <source>
        <dbReference type="ARBA" id="ARBA00022741"/>
    </source>
</evidence>
<dbReference type="SMART" id="SM00146">
    <property type="entry name" value="PI3Kc"/>
    <property type="match status" value="1"/>
</dbReference>
<dbReference type="CDD" id="cd05169">
    <property type="entry name" value="PIKKc_TOR"/>
    <property type="match status" value="1"/>
</dbReference>
<dbReference type="PROSITE" id="PS50290">
    <property type="entry name" value="PI3_4_KINASE_3"/>
    <property type="match status" value="1"/>
</dbReference>
<dbReference type="InterPro" id="IPR057564">
    <property type="entry name" value="HEAT_ATR"/>
</dbReference>
<evidence type="ECO:0000256" key="1">
    <source>
        <dbReference type="ARBA" id="ARBA00011031"/>
    </source>
</evidence>
<evidence type="ECO:0000259" key="13">
    <source>
        <dbReference type="PROSITE" id="PS51190"/>
    </source>
</evidence>
<dbReference type="PANTHER" id="PTHR11139:SF9">
    <property type="entry name" value="SERINE_THREONINE-PROTEIN KINASE MTOR"/>
    <property type="match status" value="1"/>
</dbReference>
<dbReference type="EMBL" id="JAPFFF010000014">
    <property type="protein sequence ID" value="KAK8870790.1"/>
    <property type="molecule type" value="Genomic_DNA"/>
</dbReference>
<dbReference type="InterPro" id="IPR024585">
    <property type="entry name" value="mTOR_dom"/>
</dbReference>
<evidence type="ECO:0000259" key="12">
    <source>
        <dbReference type="PROSITE" id="PS51189"/>
    </source>
</evidence>
<evidence type="ECO:0000259" key="11">
    <source>
        <dbReference type="PROSITE" id="PS50290"/>
    </source>
</evidence>
<evidence type="ECO:0000256" key="8">
    <source>
        <dbReference type="ARBA" id="ARBA00048679"/>
    </source>
</evidence>
<comment type="catalytic activity">
    <reaction evidence="8">
        <text>L-seryl-[protein] + ATP = O-phospho-L-seryl-[protein] + ADP + H(+)</text>
        <dbReference type="Rhea" id="RHEA:17989"/>
        <dbReference type="Rhea" id="RHEA-COMP:9863"/>
        <dbReference type="Rhea" id="RHEA-COMP:11604"/>
        <dbReference type="ChEBI" id="CHEBI:15378"/>
        <dbReference type="ChEBI" id="CHEBI:29999"/>
        <dbReference type="ChEBI" id="CHEBI:30616"/>
        <dbReference type="ChEBI" id="CHEBI:83421"/>
        <dbReference type="ChEBI" id="CHEBI:456216"/>
        <dbReference type="EC" id="2.7.11.1"/>
    </reaction>
</comment>
<feature type="domain" description="FATC" evidence="13">
    <location>
        <begin position="2276"/>
        <end position="2308"/>
    </location>
</feature>
<dbReference type="InterPro" id="IPR003152">
    <property type="entry name" value="FATC_dom"/>
</dbReference>
<dbReference type="InterPro" id="IPR011989">
    <property type="entry name" value="ARM-like"/>
</dbReference>
<dbReference type="Pfam" id="PF11865">
    <property type="entry name" value="mTOR_dom"/>
    <property type="match status" value="1"/>
</dbReference>
<evidence type="ECO:0000313" key="15">
    <source>
        <dbReference type="Proteomes" id="UP001470230"/>
    </source>
</evidence>
<accession>A0ABR2J198</accession>
<feature type="compositionally biased region" description="Basic and acidic residues" evidence="10">
    <location>
        <begin position="1063"/>
        <end position="1076"/>
    </location>
</feature>
<comment type="caution">
    <text evidence="14">The sequence shown here is derived from an EMBL/GenBank/DDBJ whole genome shotgun (WGS) entry which is preliminary data.</text>
</comment>
<dbReference type="InterPro" id="IPR026683">
    <property type="entry name" value="TOR_cat"/>
</dbReference>
<feature type="region of interest" description="Disordered" evidence="10">
    <location>
        <begin position="1059"/>
        <end position="1078"/>
    </location>
</feature>
<name>A0ABR2J198_9EUKA</name>
<dbReference type="InterPro" id="IPR018936">
    <property type="entry name" value="PI3/4_kinase_CS"/>
</dbReference>
<evidence type="ECO:0000256" key="5">
    <source>
        <dbReference type="ARBA" id="ARBA00022777"/>
    </source>
</evidence>
<dbReference type="InterPro" id="IPR014009">
    <property type="entry name" value="PIK_FAT"/>
</dbReference>
<dbReference type="Gene3D" id="3.30.1010.10">
    <property type="entry name" value="Phosphatidylinositol 3-kinase Catalytic Subunit, Chain A, domain 4"/>
    <property type="match status" value="1"/>
</dbReference>
<evidence type="ECO:0000256" key="2">
    <source>
        <dbReference type="ARBA" id="ARBA00022679"/>
    </source>
</evidence>
<keyword evidence="5 9" id="KW-0418">Kinase</keyword>
<dbReference type="Proteomes" id="UP001470230">
    <property type="component" value="Unassembled WGS sequence"/>
</dbReference>
<dbReference type="Pfam" id="PF08771">
    <property type="entry name" value="FRB_dom"/>
    <property type="match status" value="1"/>
</dbReference>
<dbReference type="Gene3D" id="1.25.40.10">
    <property type="entry name" value="Tetratricopeptide repeat domain"/>
    <property type="match status" value="1"/>
</dbReference>
<dbReference type="Pfam" id="PF02260">
    <property type="entry name" value="FATC"/>
    <property type="match status" value="1"/>
</dbReference>
<dbReference type="InterPro" id="IPR009076">
    <property type="entry name" value="FRB_dom"/>
</dbReference>
<sequence>MNLSQIPVPSTADELIQAADDYYWAFYLEMVRMSNAKLRSYIERYINMVTQLSKSLSIPDMMRAATGCLALHRFGYQNFQTLADVFDRTVPQTDPECVAFTSYVANRLTHHPNIEQSRYVNHLLDRTLGWMRAKGRRARPLAAASMIEAIAMNAGNSINGFLPQFQSSIWLLVSSKSIKVLQLTAKTIRSVILSITRYSRSDLEPFLHFLTQLCIRLLSFGSGIRIYTSMILLEIMIRLQPNFFLNYVTTLYSSISDAIDGTAAHVRSTAYATISCFSFVDKRIFTESIAEELFSYTAELIQYYPGDVTRGLRTIIPNIPAWLMNKLDDLKKFVGTLLEIKNGANYALALLSTILETYKEDSLPIDNNLMEKLVKLPFTQEYKECFVNFSKVHGALEENKSINTLLFNRIISEIEDPKGEETLALEFVSELPPEALKINPTKIAEVVSLKSRAQNVETRCQVPAAVYNILSICEPPQAEKLKLQLMQSAVNDADPRVRKSVLIVLEQHCHKEFAKPEYMKFLQIYANDDSQRCRALGFKILANLAKYNPLQISAITRCSMLDYFFTLRNVDLIRQTSRLIQTLPALIQASSLTIKAYSEGLMEILMYNLNKYTQKFAYSNFLERESENVLLIHTVDSISLLAPLDPELVSLYADEMLPLLCDYLTSTNIRLYQLSILNLFQTLYTAPASTLAYREKAPMILSVCSKLLASTISRNVRMSVLKVVGLLGVMEVHQHQLTKTLKPPANVDQTLARHFFHPSRDSVDKVDDILLIQGGNSIEQYYTSICAQELLEVFNDDSLREYYPDAVDALVEVLAKPKMWVLSLFDAFCARLLTVIEDSETDQEISVFLKAYTKLISSSTHNTSPFLNRTFDIIRTRYSETLCNDFLDLIIALLESIKDGLSPYASEIICLLMDTLSANHTSDADVCKRVLKAFGLIGLFAFDLLYLVVPKICDIIGSNQTLDEVREMSFQTLQTLVKYEEIMACMGVLIRALTTGFSSEHAPTRTESMNLLYVLIKGYGKLFLDNAEPLIYDIKKNKMETLELKRLLASAKTNANETFTPVLDDKPKRKQEEPPPKLDFNPDIITTRAAAINLGAAQQLEKWLRSFIITLISCSTSPKIRACAQLASLYYPFALKLFKPAFYSCWIQLKKRNIQHITNSFKQLLLLKENCESVIREIIDLIVFMDKIEKPIELTADDIIPACMRYGRESYALHLLQKAFEGNETSEDATSNLIDIFVQLDDWPDATGIWKRSLMTSSTFNNVEILAKLHMWDQVEPLYRKIYAQTKSVDSFIGLSRSLASMCCWEDLYKLYTDFTQLPKQYKNRCAQFYAEAAMHLGKWDDLDHTLKVAPDDNERIAVISGINAIHKGEYEKATEIVTKCFSLLASRPITLFGDNQQIHRNTMLIAQELMEVEEISRWVQTDQKKKIEEVWKERMKTAPHDFDIWFNLIANRVRITDIRDANVINLFQMKSATLGTKIHKNAFEVMFPGFNFDTAPDIHKLCSVIANYAIGDRKTAIDQMGKLAETITGPLQKQCHYFYANWLIENDDSPDILPIAYKHLKQVVVSKDKKDTNAPMVPLPSTPSSFSDKKKFSTRTSSNLSFEATSSKSSLHRTYSSSEKGGLRLSSQVLRALVSDISNADSLRKWADVNTSLATIKPEKATKYVTNAIDALTQCTRIAPLFPDIVQLLNIFFEHADNPDVFNSTAHACIEKLPPKLLLKASPQLLVQLSHPTPNVASFVHEIIFNLMPEHYHGLIFSIIVMKFSKNFPRARAADNLLQQFHELMPEESEEVELIRKSLLRAAVTWMEQAQQRITDAFDHYSRGNYDKMVASLQSILTMAKKPKCEMHMQFKETYATMLAQLEKIIQSYTMNNNTVIQQLAGWCQKMQDDIGDALKDIHMIQLSSISPQLNEKTDFKLAVPGTYKPGKEVNRIKYFVGQFNVYMSKQQPKDIIIMGEDGNFYQYLLKGHEDLRLDERIMQFFRLINSLLKKETVFQSNLIEVMSVIPLSMSHGLVQWVRGTDTLRSIIEHYRAIHNREPLEEYALLEQLSTNSFDLMEPIQKAQIIEKIFSLVPDTDIADFFWLKAPSSETWLKQVNTFSISTAMTSIVGYIVGLGDRHPSNLLIDKASGKVVHIDFGDCFERAAMRPFLPEVVPFRLTRMMVKALGPTGVDGLFKTSFINMSNVLRDNKRVLVMVLAIFVQEPLIDPEADDENESALPIQAPADNSKFVSKAATGSIIDKGRVFMMDDAGVQSSVEMRNRVRQKLNGQDYDPNVSLSVEDQATRLIRDATDVYQLGKMYSGWCPFW</sequence>
<evidence type="ECO:0000313" key="14">
    <source>
        <dbReference type="EMBL" id="KAK8870790.1"/>
    </source>
</evidence>
<dbReference type="Pfam" id="PF23593">
    <property type="entry name" value="HEAT_ATR"/>
    <property type="match status" value="1"/>
</dbReference>
<evidence type="ECO:0000256" key="6">
    <source>
        <dbReference type="ARBA" id="ARBA00022840"/>
    </source>
</evidence>
<protein>
    <recommendedName>
        <fullName evidence="9">Serine/threonine-protein kinase TOR</fullName>
        <ecNumber evidence="9">2.7.11.1</ecNumber>
    </recommendedName>
</protein>
<feature type="domain" description="PI3K/PI4K catalytic" evidence="11">
    <location>
        <begin position="1937"/>
        <end position="2251"/>
    </location>
</feature>
<dbReference type="PROSITE" id="PS51189">
    <property type="entry name" value="FAT"/>
    <property type="match status" value="1"/>
</dbReference>
<dbReference type="InterPro" id="IPR003151">
    <property type="entry name" value="PIK-rel_kinase_FAT"/>
</dbReference>
<proteinExistence type="inferred from homology"/>
<dbReference type="InterPro" id="IPR016024">
    <property type="entry name" value="ARM-type_fold"/>
</dbReference>
<dbReference type="PROSITE" id="PS51190">
    <property type="entry name" value="FATC"/>
    <property type="match status" value="1"/>
</dbReference>
<dbReference type="SMART" id="SM01346">
    <property type="entry name" value="DUF3385"/>
    <property type="match status" value="1"/>
</dbReference>
<keyword evidence="3" id="KW-0677">Repeat</keyword>
<dbReference type="InterPro" id="IPR011009">
    <property type="entry name" value="Kinase-like_dom_sf"/>
</dbReference>
<evidence type="ECO:0000256" key="3">
    <source>
        <dbReference type="ARBA" id="ARBA00022737"/>
    </source>
</evidence>
<keyword evidence="15" id="KW-1185">Reference proteome</keyword>
<evidence type="ECO:0000256" key="10">
    <source>
        <dbReference type="SAM" id="MobiDB-lite"/>
    </source>
</evidence>
<dbReference type="SMART" id="SM01343">
    <property type="entry name" value="FATC"/>
    <property type="match status" value="1"/>
</dbReference>
<feature type="region of interest" description="Disordered" evidence="10">
    <location>
        <begin position="1572"/>
        <end position="1591"/>
    </location>
</feature>
<gene>
    <name evidence="14" type="ORF">M9Y10_008677</name>
</gene>
<evidence type="ECO:0000256" key="9">
    <source>
        <dbReference type="RuleBase" id="RU364109"/>
    </source>
</evidence>
<dbReference type="Pfam" id="PF00454">
    <property type="entry name" value="PI3_PI4_kinase"/>
    <property type="match status" value="1"/>
</dbReference>
<comment type="catalytic activity">
    <reaction evidence="7 9">
        <text>L-threonyl-[protein] + ATP = O-phospho-L-threonyl-[protein] + ADP + H(+)</text>
        <dbReference type="Rhea" id="RHEA:46608"/>
        <dbReference type="Rhea" id="RHEA-COMP:11060"/>
        <dbReference type="Rhea" id="RHEA-COMP:11605"/>
        <dbReference type="ChEBI" id="CHEBI:15378"/>
        <dbReference type="ChEBI" id="CHEBI:30013"/>
        <dbReference type="ChEBI" id="CHEBI:30616"/>
        <dbReference type="ChEBI" id="CHEBI:61977"/>
        <dbReference type="ChEBI" id="CHEBI:456216"/>
        <dbReference type="EC" id="2.7.11.1"/>
    </reaction>
</comment>